<keyword evidence="9" id="KW-1185">Reference proteome</keyword>
<evidence type="ECO:0000256" key="3">
    <source>
        <dbReference type="ARBA" id="ARBA00022729"/>
    </source>
</evidence>
<dbReference type="Proteomes" id="UP000271925">
    <property type="component" value="Unassembled WGS sequence"/>
</dbReference>
<comment type="subcellular location">
    <subcellularLocation>
        <location evidence="1">Cell outer membrane</location>
    </subcellularLocation>
</comment>
<dbReference type="Gene3D" id="1.25.40.390">
    <property type="match status" value="1"/>
</dbReference>
<protein>
    <submittedName>
        <fullName evidence="8">RagB/SusD family nutrient uptake outer membrane protein</fullName>
    </submittedName>
</protein>
<dbReference type="Pfam" id="PF07980">
    <property type="entry name" value="SusD_RagB"/>
    <property type="match status" value="1"/>
</dbReference>
<dbReference type="OrthoDB" id="621018at2"/>
<dbReference type="AlphaFoldDB" id="A0A3P1C1E5"/>
<dbReference type="InterPro" id="IPR012944">
    <property type="entry name" value="SusD_RagB_dom"/>
</dbReference>
<evidence type="ECO:0000313" key="9">
    <source>
        <dbReference type="Proteomes" id="UP000271925"/>
    </source>
</evidence>
<dbReference type="EMBL" id="RQJO01000007">
    <property type="protein sequence ID" value="RRB07251.1"/>
    <property type="molecule type" value="Genomic_DNA"/>
</dbReference>
<dbReference type="Pfam" id="PF14322">
    <property type="entry name" value="SusD-like_3"/>
    <property type="match status" value="1"/>
</dbReference>
<dbReference type="RefSeq" id="WP_124871869.1">
    <property type="nucleotide sequence ID" value="NZ_RQJO01000007.1"/>
</dbReference>
<keyword evidence="5" id="KW-0998">Cell outer membrane</keyword>
<evidence type="ECO:0000256" key="5">
    <source>
        <dbReference type="ARBA" id="ARBA00023237"/>
    </source>
</evidence>
<evidence type="ECO:0000256" key="4">
    <source>
        <dbReference type="ARBA" id="ARBA00023136"/>
    </source>
</evidence>
<feature type="domain" description="RagB/SusD" evidence="6">
    <location>
        <begin position="281"/>
        <end position="555"/>
    </location>
</feature>
<dbReference type="InterPro" id="IPR033985">
    <property type="entry name" value="SusD-like_N"/>
</dbReference>
<dbReference type="CDD" id="cd08977">
    <property type="entry name" value="SusD"/>
    <property type="match status" value="1"/>
</dbReference>
<keyword evidence="4" id="KW-0472">Membrane</keyword>
<evidence type="ECO:0000256" key="2">
    <source>
        <dbReference type="ARBA" id="ARBA00006275"/>
    </source>
</evidence>
<proteinExistence type="inferred from homology"/>
<dbReference type="InterPro" id="IPR011990">
    <property type="entry name" value="TPR-like_helical_dom_sf"/>
</dbReference>
<feature type="domain" description="SusD-like N-terminal" evidence="7">
    <location>
        <begin position="102"/>
        <end position="240"/>
    </location>
</feature>
<comment type="similarity">
    <text evidence="2">Belongs to the SusD family.</text>
</comment>
<keyword evidence="3" id="KW-0732">Signal</keyword>
<name>A0A3P1C1E5_9BACT</name>
<dbReference type="SUPFAM" id="SSF48452">
    <property type="entry name" value="TPR-like"/>
    <property type="match status" value="1"/>
</dbReference>
<accession>A0A3P1C1E5</accession>
<reference evidence="8 9" key="1">
    <citation type="submission" date="2018-11" db="EMBL/GenBank/DDBJ databases">
        <authorList>
            <person name="Zhou Z."/>
            <person name="Wang G."/>
        </authorList>
    </citation>
    <scope>NUCLEOTIDE SEQUENCE [LARGE SCALE GENOMIC DNA]</scope>
    <source>
        <strain evidence="8 9">KCTC52004</strain>
    </source>
</reference>
<evidence type="ECO:0000256" key="1">
    <source>
        <dbReference type="ARBA" id="ARBA00004442"/>
    </source>
</evidence>
<evidence type="ECO:0000313" key="8">
    <source>
        <dbReference type="EMBL" id="RRB07251.1"/>
    </source>
</evidence>
<organism evidence="8 9">
    <name type="scientific">Larkinella rosea</name>
    <dbReference type="NCBI Taxonomy" id="2025312"/>
    <lineage>
        <taxon>Bacteria</taxon>
        <taxon>Pseudomonadati</taxon>
        <taxon>Bacteroidota</taxon>
        <taxon>Cytophagia</taxon>
        <taxon>Cytophagales</taxon>
        <taxon>Spirosomataceae</taxon>
        <taxon>Larkinella</taxon>
    </lineage>
</organism>
<gene>
    <name evidence="8" type="ORF">EHT25_05595</name>
</gene>
<dbReference type="GO" id="GO:0009279">
    <property type="term" value="C:cell outer membrane"/>
    <property type="evidence" value="ECO:0007669"/>
    <property type="project" value="UniProtKB-SubCell"/>
</dbReference>
<evidence type="ECO:0000259" key="7">
    <source>
        <dbReference type="Pfam" id="PF14322"/>
    </source>
</evidence>
<comment type="caution">
    <text evidence="8">The sequence shown here is derived from an EMBL/GenBank/DDBJ whole genome shotgun (WGS) entry which is preliminary data.</text>
</comment>
<evidence type="ECO:0000259" key="6">
    <source>
        <dbReference type="Pfam" id="PF07980"/>
    </source>
</evidence>
<sequence length="555" mass="61891">MKRNPSFLRTTTAVFLLTSLFTLNSCRDELDKSPLSSYVNETFWTSENNAMLALAGVYRGSIQMTAAPTTGAEFSATDWWSYHGLIMLDVATDNAYDRRGDNSGINQLTNGNLVATNSYLGNYWKASYDRIARCNYFMENVSKTPVAEAKLKRLLAEARFIRATQFFYLSQTFGAVPLVKTTLTLEAANSVSKTPKAEVLKFATDELIASAVDLPRDKDIPAAERGRASKQAALAFLGRAQLATNAFADAAATYKTIVEFGDNAIDPNYASLFNGTNEGSKELIFATQYLKDQAPNAMAQHFFPAVNGGWHLFNPLGSLVESYEFTDGTVFSYTDARYNPKDPTTNRDPRLRANILFNQQMFQNILYVTHPDSTKSADQLTTTKQATRTGYGLKKFNWEGLTGDLQNSGVDLPIIRYAEVLLSYLEARMESGAVDQALLDQTINAVRGRSSVGLPKITETDPAKLRVILRRERRNELAFEGIRLWDLQRWKIAADVLKGDFYGAPFPNSKNLRKKNATTTDPVGRWYVTSKAFRAGIDETWPIPQTEVNINPNLK</sequence>